<evidence type="ECO:0000259" key="2">
    <source>
        <dbReference type="Pfam" id="PF13439"/>
    </source>
</evidence>
<dbReference type="CDD" id="cd03809">
    <property type="entry name" value="GT4_MtfB-like"/>
    <property type="match status" value="1"/>
</dbReference>
<evidence type="ECO:0000256" key="1">
    <source>
        <dbReference type="ARBA" id="ARBA00022679"/>
    </source>
</evidence>
<dbReference type="PANTHER" id="PTHR46401:SF2">
    <property type="entry name" value="GLYCOSYLTRANSFERASE WBBK-RELATED"/>
    <property type="match status" value="1"/>
</dbReference>
<dbReference type="AlphaFoldDB" id="A0A6J7KEG9"/>
<gene>
    <name evidence="3" type="ORF">UFOPK3789_00827</name>
</gene>
<dbReference type="Pfam" id="PF13692">
    <property type="entry name" value="Glyco_trans_1_4"/>
    <property type="match status" value="1"/>
</dbReference>
<name>A0A6J7KEG9_9ZZZZ</name>
<feature type="domain" description="Glycosyltransferase subfamily 4-like N-terminal" evidence="2">
    <location>
        <begin position="15"/>
        <end position="168"/>
    </location>
</feature>
<dbReference type="SUPFAM" id="SSF53756">
    <property type="entry name" value="UDP-Glycosyltransferase/glycogen phosphorylase"/>
    <property type="match status" value="1"/>
</dbReference>
<dbReference type="EMBL" id="CAFBNL010000039">
    <property type="protein sequence ID" value="CAB4953283.1"/>
    <property type="molecule type" value="Genomic_DNA"/>
</dbReference>
<dbReference type="GO" id="GO:0016757">
    <property type="term" value="F:glycosyltransferase activity"/>
    <property type="evidence" value="ECO:0007669"/>
    <property type="project" value="TreeGrafter"/>
</dbReference>
<reference evidence="3" key="1">
    <citation type="submission" date="2020-05" db="EMBL/GenBank/DDBJ databases">
        <authorList>
            <person name="Chiriac C."/>
            <person name="Salcher M."/>
            <person name="Ghai R."/>
            <person name="Kavagutti S V."/>
        </authorList>
    </citation>
    <scope>NUCLEOTIDE SEQUENCE</scope>
</reference>
<dbReference type="PANTHER" id="PTHR46401">
    <property type="entry name" value="GLYCOSYLTRANSFERASE WBBK-RELATED"/>
    <property type="match status" value="1"/>
</dbReference>
<keyword evidence="1" id="KW-0808">Transferase</keyword>
<evidence type="ECO:0000313" key="3">
    <source>
        <dbReference type="EMBL" id="CAB4953283.1"/>
    </source>
</evidence>
<accession>A0A6J7KEG9</accession>
<sequence>MRVALHVGQLRQRVPGGIGRYTEALCREIPEFGVDLLTFAAGSVPVRDGVTLPGLTDLGLPHDGARYELWHRLRRPRLPFAADVVHAPSLAVPPRSDSALVVTIHDVAFLNHPELFTRRGVSFHKAGLAIAGREADAIITASSFVARQLINLGFDEKSISVIPHGVTLAPTADRSDAEKRLDALGISPPFVLQVGTVEPRKGVETLIAALQRARREIPNLTLVLAGPVGWGDVAGLNAPGVRSLGLVDDSLLEALYSTASVTTVASRSEGFGLPALEALAHGSPLIASDATSLPEVVGDAGILVPPDYPAAWSKAILDVLTDNTFSDDLRARGPKRAAMFSWEASALGHFKAYQHAVEMHSDRQRGLLP</sequence>
<protein>
    <submittedName>
        <fullName evidence="3">Unannotated protein</fullName>
    </submittedName>
</protein>
<dbReference type="Pfam" id="PF13439">
    <property type="entry name" value="Glyco_transf_4"/>
    <property type="match status" value="1"/>
</dbReference>
<organism evidence="3">
    <name type="scientific">freshwater metagenome</name>
    <dbReference type="NCBI Taxonomy" id="449393"/>
    <lineage>
        <taxon>unclassified sequences</taxon>
        <taxon>metagenomes</taxon>
        <taxon>ecological metagenomes</taxon>
    </lineage>
</organism>
<dbReference type="InterPro" id="IPR028098">
    <property type="entry name" value="Glyco_trans_4-like_N"/>
</dbReference>
<dbReference type="Gene3D" id="3.40.50.2000">
    <property type="entry name" value="Glycogen Phosphorylase B"/>
    <property type="match status" value="2"/>
</dbReference>
<proteinExistence type="predicted"/>
<dbReference type="GO" id="GO:0009103">
    <property type="term" value="P:lipopolysaccharide biosynthetic process"/>
    <property type="evidence" value="ECO:0007669"/>
    <property type="project" value="TreeGrafter"/>
</dbReference>